<feature type="compositionally biased region" description="Basic and acidic residues" evidence="1">
    <location>
        <begin position="9"/>
        <end position="22"/>
    </location>
</feature>
<feature type="compositionally biased region" description="Basic residues" evidence="1">
    <location>
        <begin position="70"/>
        <end position="79"/>
    </location>
</feature>
<feature type="compositionally biased region" description="Basic and acidic residues" evidence="1">
    <location>
        <begin position="59"/>
        <end position="69"/>
    </location>
</feature>
<evidence type="ECO:0000313" key="3">
    <source>
        <dbReference type="EMBL" id="RUA22771.1"/>
    </source>
</evidence>
<organism evidence="3">
    <name type="scientific">Billgrantia gudaonensis</name>
    <dbReference type="NCBI Taxonomy" id="376427"/>
    <lineage>
        <taxon>Bacteria</taxon>
        <taxon>Pseudomonadati</taxon>
        <taxon>Pseudomonadota</taxon>
        <taxon>Gammaproteobacteria</taxon>
        <taxon>Oceanospirillales</taxon>
        <taxon>Halomonadaceae</taxon>
        <taxon>Billgrantia</taxon>
    </lineage>
</organism>
<protein>
    <submittedName>
        <fullName evidence="3">YebC/PmpR family DNA-binding transcriptional regulator</fullName>
    </submittedName>
</protein>
<feature type="region of interest" description="Disordered" evidence="1">
    <location>
        <begin position="1"/>
        <end position="79"/>
    </location>
</feature>
<dbReference type="InterPro" id="IPR048300">
    <property type="entry name" value="TACO1_YebC-like_2nd/3rd_dom"/>
</dbReference>
<dbReference type="SUPFAM" id="SSF75625">
    <property type="entry name" value="YebC-like"/>
    <property type="match status" value="1"/>
</dbReference>
<dbReference type="AlphaFoldDB" id="A0A432JJR5"/>
<proteinExistence type="predicted"/>
<dbReference type="GO" id="GO:0003677">
    <property type="term" value="F:DNA binding"/>
    <property type="evidence" value="ECO:0007669"/>
    <property type="project" value="UniProtKB-KW"/>
</dbReference>
<dbReference type="EMBL" id="RXHI01000010">
    <property type="protein sequence ID" value="RUA22771.1"/>
    <property type="molecule type" value="Genomic_DNA"/>
</dbReference>
<dbReference type="Pfam" id="PF01709">
    <property type="entry name" value="Transcrip_reg"/>
    <property type="match status" value="1"/>
</dbReference>
<dbReference type="InterPro" id="IPR026564">
    <property type="entry name" value="Transcrip_reg_TACO1-like_dom3"/>
</dbReference>
<feature type="compositionally biased region" description="Low complexity" evidence="1">
    <location>
        <begin position="23"/>
        <end position="45"/>
    </location>
</feature>
<keyword evidence="3" id="KW-0238">DNA-binding</keyword>
<dbReference type="Gene3D" id="3.30.70.980">
    <property type="match status" value="2"/>
</dbReference>
<comment type="caution">
    <text evidence="3">The sequence shown here is derived from an EMBL/GenBank/DDBJ whole genome shotgun (WGS) entry which is preliminary data.</text>
</comment>
<evidence type="ECO:0000259" key="2">
    <source>
        <dbReference type="Pfam" id="PF01709"/>
    </source>
</evidence>
<dbReference type="InterPro" id="IPR029072">
    <property type="entry name" value="YebC-like"/>
</dbReference>
<reference evidence="3" key="1">
    <citation type="submission" date="2018-12" db="EMBL/GenBank/DDBJ databases">
        <authorList>
            <person name="Jadhav K."/>
            <person name="Kushwaha B."/>
            <person name="Jadhav I."/>
        </authorList>
    </citation>
    <scope>NUCLEOTIDE SEQUENCE [LARGE SCALE GENOMIC DNA]</scope>
    <source>
        <strain evidence="3">SBS 10</strain>
    </source>
</reference>
<gene>
    <name evidence="3" type="ORF">DSL92_04045</name>
</gene>
<evidence type="ECO:0000256" key="1">
    <source>
        <dbReference type="SAM" id="MobiDB-lite"/>
    </source>
</evidence>
<name>A0A432JJR5_9GAMM</name>
<feature type="domain" description="TACO1/YebC-like second and third" evidence="2">
    <location>
        <begin position="90"/>
        <end position="197"/>
    </location>
</feature>
<accession>A0A432JJR5</accession>
<sequence length="205" mass="22344">MQWAGAFHNRKEVHGQDGRRQDQGVQQIAAARSTSAPSRAAPTPAGNLALRGLIRRAKKDQVPSRDRQGHRQGQRRGRRRLLARHATKHFGPGSCMVIVDCLTDNLTVPSATFAPASKAKSKLGTPGSVSHLFDHCAISYPARNGKHAGALMEGFDVDVTDIENGMARITVFAPHTEVRQAKQALLDTFGELEFESTKSSSCRRP</sequence>